<reference evidence="2" key="1">
    <citation type="journal article" date="2019" name="Int. J. Syst. Evol. Microbiol.">
        <title>The Global Catalogue of Microorganisms (GCM) 10K type strain sequencing project: providing services to taxonomists for standard genome sequencing and annotation.</title>
        <authorList>
            <consortium name="The Broad Institute Genomics Platform"/>
            <consortium name="The Broad Institute Genome Sequencing Center for Infectious Disease"/>
            <person name="Wu L."/>
            <person name="Ma J."/>
        </authorList>
    </citation>
    <scope>NUCLEOTIDE SEQUENCE [LARGE SCALE GENOMIC DNA]</scope>
    <source>
        <strain evidence="2">KLKA75</strain>
    </source>
</reference>
<organism evidence="1 2">
    <name type="scientific">Actinomadura gamaensis</name>
    <dbReference type="NCBI Taxonomy" id="1763541"/>
    <lineage>
        <taxon>Bacteria</taxon>
        <taxon>Bacillati</taxon>
        <taxon>Actinomycetota</taxon>
        <taxon>Actinomycetes</taxon>
        <taxon>Streptosporangiales</taxon>
        <taxon>Thermomonosporaceae</taxon>
        <taxon>Actinomadura</taxon>
    </lineage>
</organism>
<accession>A0ABV9TSG6</accession>
<proteinExistence type="predicted"/>
<evidence type="ECO:0000313" key="1">
    <source>
        <dbReference type="EMBL" id="MFC4906924.1"/>
    </source>
</evidence>
<dbReference type="InterPro" id="IPR045682">
    <property type="entry name" value="DUF6193"/>
</dbReference>
<dbReference type="EMBL" id="JBHSIT010000002">
    <property type="protein sequence ID" value="MFC4906924.1"/>
    <property type="molecule type" value="Genomic_DNA"/>
</dbReference>
<protein>
    <submittedName>
        <fullName evidence="1">DUF6193 family natural product biosynthesis protein</fullName>
    </submittedName>
</protein>
<name>A0ABV9TSG6_9ACTN</name>
<evidence type="ECO:0000313" key="2">
    <source>
        <dbReference type="Proteomes" id="UP001595872"/>
    </source>
</evidence>
<dbReference type="Pfam" id="PF19692">
    <property type="entry name" value="DUF6193"/>
    <property type="match status" value="1"/>
</dbReference>
<keyword evidence="2" id="KW-1185">Reference proteome</keyword>
<sequence length="247" mass="26901">MSREPDPAVLYPDVVAHGSLAAALQAAADDQGMFLPLAVTPSDPLRHATIHSVVPHRHSSYVTAWHHKRRWSLRGASNNRVMICGNTADLYGLPRVIRGWAEGAPLEEIGQAASFDLLTGRFEVPDNNPADVTASEWQCMRKDAATVGWPQYQALIETAHAEPKLRRLYPYTNHWALGFAAPDLPYNTPAFVSIEPPRGTGDYTIRQWWNGPALHHVPTPAEAVAIAVGRIPADLLQGSSDAPASNA</sequence>
<dbReference type="Proteomes" id="UP001595872">
    <property type="component" value="Unassembled WGS sequence"/>
</dbReference>
<gene>
    <name evidence="1" type="ORF">ACFPCY_06320</name>
</gene>
<comment type="caution">
    <text evidence="1">The sequence shown here is derived from an EMBL/GenBank/DDBJ whole genome shotgun (WGS) entry which is preliminary data.</text>
</comment>